<dbReference type="Pfam" id="PF02065">
    <property type="entry name" value="Melibiase"/>
    <property type="match status" value="1"/>
</dbReference>
<protein>
    <submittedName>
        <fullName evidence="1">Glycoside hydrolase family 36 protein</fullName>
    </submittedName>
</protein>
<dbReference type="GO" id="GO:0016787">
    <property type="term" value="F:hydrolase activity"/>
    <property type="evidence" value="ECO:0007669"/>
    <property type="project" value="UniProtKB-KW"/>
</dbReference>
<evidence type="ECO:0000313" key="1">
    <source>
        <dbReference type="EMBL" id="MEQ2430253.1"/>
    </source>
</evidence>
<dbReference type="RefSeq" id="WP_148392610.1">
    <property type="nucleotide sequence ID" value="NZ_JBBMFP010000003.1"/>
</dbReference>
<comment type="caution">
    <text evidence="1">The sequence shown here is derived from an EMBL/GenBank/DDBJ whole genome shotgun (WGS) entry which is preliminary data.</text>
</comment>
<dbReference type="InterPro" id="IPR013785">
    <property type="entry name" value="Aldolase_TIM"/>
</dbReference>
<dbReference type="CDD" id="cd14791">
    <property type="entry name" value="GH36"/>
    <property type="match status" value="1"/>
</dbReference>
<keyword evidence="2" id="KW-1185">Reference proteome</keyword>
<keyword evidence="1" id="KW-0378">Hydrolase</keyword>
<dbReference type="InterPro" id="IPR050985">
    <property type="entry name" value="Alpha-glycosidase_related"/>
</dbReference>
<gene>
    <name evidence="1" type="ORF">WMO65_04475</name>
</gene>
<dbReference type="PANTHER" id="PTHR43053">
    <property type="entry name" value="GLYCOSIDASE FAMILY 31"/>
    <property type="match status" value="1"/>
</dbReference>
<dbReference type="SUPFAM" id="SSF51445">
    <property type="entry name" value="(Trans)glycosidases"/>
    <property type="match status" value="1"/>
</dbReference>
<reference evidence="1 2" key="1">
    <citation type="submission" date="2024-03" db="EMBL/GenBank/DDBJ databases">
        <title>Human intestinal bacterial collection.</title>
        <authorList>
            <person name="Pauvert C."/>
            <person name="Hitch T.C.A."/>
            <person name="Clavel T."/>
        </authorList>
    </citation>
    <scope>NUCLEOTIDE SEQUENCE [LARGE SCALE GENOMIC DNA]</scope>
    <source>
        <strain evidence="1 2">CLA-SR-H028</strain>
    </source>
</reference>
<accession>A0ABV1DIR7</accession>
<dbReference type="EMBL" id="JBBMFP010000003">
    <property type="protein sequence ID" value="MEQ2430253.1"/>
    <property type="molecule type" value="Genomic_DNA"/>
</dbReference>
<dbReference type="InterPro" id="IPR017853">
    <property type="entry name" value="GH"/>
</dbReference>
<evidence type="ECO:0000313" key="2">
    <source>
        <dbReference type="Proteomes" id="UP001457898"/>
    </source>
</evidence>
<sequence length="588" mass="68262">MEKYIDDNWKISSNFPAEYKTEVLCNEKNVICREVEFSYAPEKEQQTERKIMVEFSFPVLDISGRWYPACGFDRSIKADWFPGVESMTSISAPVICFFNGKGKNRHTIALSEVKQKVNMQYGIHEEDGTMLCRISMVLPRGLFPEKYKLKIWGSRENEPYWDTLAGVRKWWESAPGWRMMKVPEAARNPFYSFWYSQHQSVNAKSVEKECRMAAALGFSTVIIDDGWQTDDNNRGYAFCGDWEPAADKFPDFSQHVKNVQDMGLKYLMWFSVPYVGKMSRAWELFKDKLLYWNEFQQAGILDIRYPKVREYLKGIYGKAVKEWGIDGLKLDFIDEFYLHPDSPSFSEGMDYADVQEALDVLLTEVMEELTSVRPDILIEFRQRYIGPQIRKYGNLLRVSDCPGSGISNRVGIVDLRLLSGKTAVHSDMLMWHEAETAQDAALQVLSCIFSTVQISVSLDKLTEEMKKMLLFWMAFMQEHKQLLQESQIKPQEPENLYPQVMVEDEKIQILVQYSRGRTVDLRRLHKCMYYIHAVKEEEVCIRLDVDSRTVYEIRNCMGGIVEEGVWDAVPVTDIVVPTGGMVKFLHEK</sequence>
<name>A0ABV1DIR7_9FIRM</name>
<dbReference type="Proteomes" id="UP001457898">
    <property type="component" value="Unassembled WGS sequence"/>
</dbReference>
<organism evidence="1 2">
    <name type="scientific">Blautia caccae</name>
    <dbReference type="NCBI Taxonomy" id="3133175"/>
    <lineage>
        <taxon>Bacteria</taxon>
        <taxon>Bacillati</taxon>
        <taxon>Bacillota</taxon>
        <taxon>Clostridia</taxon>
        <taxon>Lachnospirales</taxon>
        <taxon>Lachnospiraceae</taxon>
        <taxon>Blautia</taxon>
    </lineage>
</organism>
<proteinExistence type="predicted"/>
<dbReference type="Gene3D" id="3.20.20.70">
    <property type="entry name" value="Aldolase class I"/>
    <property type="match status" value="1"/>
</dbReference>
<dbReference type="InterPro" id="IPR002252">
    <property type="entry name" value="Glyco_hydro_36"/>
</dbReference>